<dbReference type="SUPFAM" id="SSF53681">
    <property type="entry name" value="Aspartate/glutamate racemase"/>
    <property type="match status" value="2"/>
</dbReference>
<name>A0A2A5WAI6_9GAMM</name>
<dbReference type="GO" id="GO:0047661">
    <property type="term" value="F:amino-acid racemase activity"/>
    <property type="evidence" value="ECO:0007669"/>
    <property type="project" value="InterPro"/>
</dbReference>
<evidence type="ECO:0000256" key="1">
    <source>
        <dbReference type="ARBA" id="ARBA00007847"/>
    </source>
</evidence>
<keyword evidence="2" id="KW-0413">Isomerase</keyword>
<sequence length="231" mass="25617">MKTIGMLGGMSWESTASYYRAINETVKRQLGGLHSAKIVMNSVDFEEIEKLQRENNWSAAAAILVKAAESLEAGGADFLIICTNTMHIVSQEIEAATNIPLLHIADATAEELLGDRIGKVGLLGTTFTMEKPFYKDRLINKYGIDVIVPDMELRNLVHKIIYDELCLGTINNDSRNTYLDIIQELRFQGAEAVILGCTEISLLVEQRHTNVILYDTTAIHVSKAVQFALSD</sequence>
<dbReference type="Gene3D" id="3.40.50.1860">
    <property type="match status" value="2"/>
</dbReference>
<dbReference type="InterPro" id="IPR004380">
    <property type="entry name" value="Asp_race"/>
</dbReference>
<protein>
    <submittedName>
        <fullName evidence="3">Aspartate racemase</fullName>
    </submittedName>
</protein>
<dbReference type="Pfam" id="PF01177">
    <property type="entry name" value="Asp_Glu_race"/>
    <property type="match status" value="1"/>
</dbReference>
<comment type="caution">
    <text evidence="3">The sequence shown here is derived from an EMBL/GenBank/DDBJ whole genome shotgun (WGS) entry which is preliminary data.</text>
</comment>
<dbReference type="PROSITE" id="PS00924">
    <property type="entry name" value="ASP_GLU_RACEMASE_2"/>
    <property type="match status" value="1"/>
</dbReference>
<comment type="similarity">
    <text evidence="1">Belongs to the aspartate/glutamate racemases family.</text>
</comment>
<dbReference type="AlphaFoldDB" id="A0A2A5WAI6"/>
<organism evidence="3 4">
    <name type="scientific">OM182 bacterium MED-G28</name>
    <dbReference type="NCBI Taxonomy" id="1986256"/>
    <lineage>
        <taxon>Bacteria</taxon>
        <taxon>Pseudomonadati</taxon>
        <taxon>Pseudomonadota</taxon>
        <taxon>Gammaproteobacteria</taxon>
        <taxon>OMG group</taxon>
        <taxon>OM182 clade</taxon>
    </lineage>
</organism>
<dbReference type="NCBIfam" id="TIGR00035">
    <property type="entry name" value="asp_race"/>
    <property type="match status" value="1"/>
</dbReference>
<dbReference type="InterPro" id="IPR015942">
    <property type="entry name" value="Asp/Glu/hydantoin_racemase"/>
</dbReference>
<accession>A0A2A5WAI6</accession>
<gene>
    <name evidence="3" type="ORF">CNF02_08805</name>
</gene>
<evidence type="ECO:0000313" key="4">
    <source>
        <dbReference type="Proteomes" id="UP000219329"/>
    </source>
</evidence>
<dbReference type="Proteomes" id="UP000219329">
    <property type="component" value="Unassembled WGS sequence"/>
</dbReference>
<proteinExistence type="inferred from homology"/>
<dbReference type="EMBL" id="NTJZ01000009">
    <property type="protein sequence ID" value="PDH33277.1"/>
    <property type="molecule type" value="Genomic_DNA"/>
</dbReference>
<dbReference type="PANTHER" id="PTHR21198:SF7">
    <property type="entry name" value="ASPARTATE-GLUTAMATE RACEMASE FAMILY"/>
    <property type="match status" value="1"/>
</dbReference>
<dbReference type="InterPro" id="IPR033134">
    <property type="entry name" value="Asp/Glu_racemase_AS_2"/>
</dbReference>
<reference evidence="3 4" key="1">
    <citation type="submission" date="2017-08" db="EMBL/GenBank/DDBJ databases">
        <title>Fine stratification of microbial communities through a metagenomic profile of the photic zone.</title>
        <authorList>
            <person name="Haro-Moreno J.M."/>
            <person name="Lopez-Perez M."/>
            <person name="De La Torre J."/>
            <person name="Picazo A."/>
            <person name="Camacho A."/>
            <person name="Rodriguez-Valera F."/>
        </authorList>
    </citation>
    <scope>NUCLEOTIDE SEQUENCE [LARGE SCALE GENOMIC DNA]</scope>
    <source>
        <strain evidence="3">MED-G28</strain>
    </source>
</reference>
<evidence type="ECO:0000313" key="3">
    <source>
        <dbReference type="EMBL" id="PDH33277.1"/>
    </source>
</evidence>
<evidence type="ECO:0000256" key="2">
    <source>
        <dbReference type="ARBA" id="ARBA00023235"/>
    </source>
</evidence>
<dbReference type="InterPro" id="IPR001920">
    <property type="entry name" value="Asp/Glu_race"/>
</dbReference>
<dbReference type="PANTHER" id="PTHR21198">
    <property type="entry name" value="GLUTAMATE RACEMASE"/>
    <property type="match status" value="1"/>
</dbReference>